<dbReference type="PROSITE" id="PS51550">
    <property type="entry name" value="EPH_LBD"/>
    <property type="match status" value="2"/>
</dbReference>
<dbReference type="GO" id="GO:0005886">
    <property type="term" value="C:plasma membrane"/>
    <property type="evidence" value="ECO:0007669"/>
    <property type="project" value="TreeGrafter"/>
</dbReference>
<dbReference type="GO" id="GO:0005524">
    <property type="term" value="F:ATP binding"/>
    <property type="evidence" value="ECO:0007669"/>
    <property type="project" value="UniProtKB-KW"/>
</dbReference>
<dbReference type="SMART" id="SM00615">
    <property type="entry name" value="EPH_lbd"/>
    <property type="match status" value="1"/>
</dbReference>
<dbReference type="InterPro" id="IPR001090">
    <property type="entry name" value="Ephrin_rcpt_lig-bd_dom"/>
</dbReference>
<evidence type="ECO:0000313" key="7">
    <source>
        <dbReference type="EMBL" id="KAK2557744.1"/>
    </source>
</evidence>
<evidence type="ECO:0000256" key="5">
    <source>
        <dbReference type="ARBA" id="ARBA00023170"/>
    </source>
</evidence>
<evidence type="ECO:0000313" key="8">
    <source>
        <dbReference type="Proteomes" id="UP001249851"/>
    </source>
</evidence>
<dbReference type="EMBL" id="JARQWQ010000048">
    <property type="protein sequence ID" value="KAK2557744.1"/>
    <property type="molecule type" value="Genomic_DNA"/>
</dbReference>
<dbReference type="SUPFAM" id="SSF49785">
    <property type="entry name" value="Galactose-binding domain-like"/>
    <property type="match status" value="2"/>
</dbReference>
<sequence length="488" mass="53720">MSSAEILVIEPPSNFGVSTWQASMEKGSGGGGWIMPTPFVRAFQVCDIKANPQNWLRSSFIQLKGAKRLEITMAYYCRFALKSCTTHIGLYVYHSDYARVYSDPLKVKYDFVEKIGPEETPLSLMVRAPFVYHGEIVTKARGLYIAVKDEGACIAITNITVGYNYFPEKSRNLIMFPRTIAPLNDTNLVKKIGSCSDKNAVSQEALVGVCLSSGEWNISKNAKCLCQKEELTDKTEKASGGSTEILVIEPPSGKEVSTWQASKGIGSGGAGWVMPTSFVRTFEVCDIKSNPQNWLRSSFIQLKGAKRLEITMAYKMKGCPSFAKDSCKTYIGLYVHHSESKLVDSDPAEDITYDFVEKIKPEGTPLSPDVLTPFIYHGEIVTKARGLYIAIKDEGACIEITNITVGYNYCPERGGNLVIFPRTLAPLNDTTSVREIGNCSDINAESQEALVGVCLSSGEWNISKNAKCLCQKGYELTDGCKGIIIYAR</sequence>
<keyword evidence="3" id="KW-0067">ATP-binding</keyword>
<evidence type="ECO:0000256" key="1">
    <source>
        <dbReference type="ARBA" id="ARBA00004167"/>
    </source>
</evidence>
<accession>A0AAD9QAH9</accession>
<comment type="subcellular location">
    <subcellularLocation>
        <location evidence="1">Membrane</location>
        <topology evidence="1">Single-pass membrane protein</topology>
    </subcellularLocation>
</comment>
<comment type="caution">
    <text evidence="7">The sequence shown here is derived from an EMBL/GenBank/DDBJ whole genome shotgun (WGS) entry which is preliminary data.</text>
</comment>
<name>A0AAD9QAH9_ACRCE</name>
<evidence type="ECO:0000256" key="4">
    <source>
        <dbReference type="ARBA" id="ARBA00023136"/>
    </source>
</evidence>
<keyword evidence="4" id="KW-0472">Membrane</keyword>
<evidence type="ECO:0000259" key="6">
    <source>
        <dbReference type="PROSITE" id="PS51550"/>
    </source>
</evidence>
<evidence type="ECO:0000256" key="3">
    <source>
        <dbReference type="ARBA" id="ARBA00022840"/>
    </source>
</evidence>
<proteinExistence type="predicted"/>
<dbReference type="Gene3D" id="2.60.40.1770">
    <property type="entry name" value="ephrin a2 ectodomain"/>
    <property type="match status" value="2"/>
</dbReference>
<dbReference type="PANTHER" id="PTHR46877:SF14">
    <property type="entry name" value="RECEPTOR PROTEIN-TYROSINE KINASE"/>
    <property type="match status" value="1"/>
</dbReference>
<dbReference type="PANTHER" id="PTHR46877">
    <property type="entry name" value="EPH RECEPTOR A5"/>
    <property type="match status" value="1"/>
</dbReference>
<reference evidence="7" key="1">
    <citation type="journal article" date="2023" name="G3 (Bethesda)">
        <title>Whole genome assembly and annotation of the endangered Caribbean coral Acropora cervicornis.</title>
        <authorList>
            <person name="Selwyn J.D."/>
            <person name="Vollmer S.V."/>
        </authorList>
    </citation>
    <scope>NUCLEOTIDE SEQUENCE</scope>
    <source>
        <strain evidence="7">K2</strain>
    </source>
</reference>
<keyword evidence="8" id="KW-1185">Reference proteome</keyword>
<feature type="domain" description="Eph LBD" evidence="6">
    <location>
        <begin position="1"/>
        <end position="171"/>
    </location>
</feature>
<organism evidence="7 8">
    <name type="scientific">Acropora cervicornis</name>
    <name type="common">Staghorn coral</name>
    <dbReference type="NCBI Taxonomy" id="6130"/>
    <lineage>
        <taxon>Eukaryota</taxon>
        <taxon>Metazoa</taxon>
        <taxon>Cnidaria</taxon>
        <taxon>Anthozoa</taxon>
        <taxon>Hexacorallia</taxon>
        <taxon>Scleractinia</taxon>
        <taxon>Astrocoeniina</taxon>
        <taxon>Acroporidae</taxon>
        <taxon>Acropora</taxon>
    </lineage>
</organism>
<feature type="domain" description="Eph LBD" evidence="6">
    <location>
        <begin position="227"/>
        <end position="415"/>
    </location>
</feature>
<keyword evidence="2" id="KW-0547">Nucleotide-binding</keyword>
<gene>
    <name evidence="7" type="ORF">P5673_020109</name>
</gene>
<evidence type="ECO:0000256" key="2">
    <source>
        <dbReference type="ARBA" id="ARBA00022741"/>
    </source>
</evidence>
<dbReference type="InterPro" id="IPR008979">
    <property type="entry name" value="Galactose-bd-like_sf"/>
</dbReference>
<dbReference type="Proteomes" id="UP001249851">
    <property type="component" value="Unassembled WGS sequence"/>
</dbReference>
<dbReference type="Gene3D" id="2.60.120.260">
    <property type="entry name" value="Galactose-binding domain-like"/>
    <property type="match status" value="2"/>
</dbReference>
<dbReference type="Pfam" id="PF25599">
    <property type="entry name" value="Ephrin_CRD"/>
    <property type="match status" value="1"/>
</dbReference>
<protein>
    <submittedName>
        <fullName evidence="7">Ephrin type-A receptor 3</fullName>
    </submittedName>
</protein>
<dbReference type="Pfam" id="PF01404">
    <property type="entry name" value="Ephrin_lbd"/>
    <property type="match status" value="2"/>
</dbReference>
<keyword evidence="5 7" id="KW-0675">Receptor</keyword>
<dbReference type="AlphaFoldDB" id="A0AAD9QAH9"/>
<reference evidence="7" key="2">
    <citation type="journal article" date="2023" name="Science">
        <title>Genomic signatures of disease resistance in endangered staghorn corals.</title>
        <authorList>
            <person name="Vollmer S.V."/>
            <person name="Selwyn J.D."/>
            <person name="Despard B.A."/>
            <person name="Roesel C.L."/>
        </authorList>
    </citation>
    <scope>NUCLEOTIDE SEQUENCE</scope>
    <source>
        <strain evidence="7">K2</strain>
    </source>
</reference>
<dbReference type="InterPro" id="IPR050449">
    <property type="entry name" value="Ephrin_rcpt_TKs"/>
</dbReference>